<dbReference type="GO" id="GO:0019354">
    <property type="term" value="P:siroheme biosynthetic process"/>
    <property type="evidence" value="ECO:0007669"/>
    <property type="project" value="UniProtKB-UniPathway"/>
</dbReference>
<organism evidence="8">
    <name type="scientific">hydrocarbon metagenome</name>
    <dbReference type="NCBI Taxonomy" id="938273"/>
    <lineage>
        <taxon>unclassified sequences</taxon>
        <taxon>metagenomes</taxon>
        <taxon>ecological metagenomes</taxon>
    </lineage>
</organism>
<keyword evidence="8" id="KW-0489">Methyltransferase</keyword>
<reference evidence="8" key="1">
    <citation type="journal article" date="2015" name="Proc. Natl. Acad. Sci. U.S.A.">
        <title>Networks of energetic and metabolic interactions define dynamics in microbial communities.</title>
        <authorList>
            <person name="Embree M."/>
            <person name="Liu J.K."/>
            <person name="Al-Bassam M.M."/>
            <person name="Zengler K."/>
        </authorList>
    </citation>
    <scope>NUCLEOTIDE SEQUENCE</scope>
</reference>
<dbReference type="AlphaFoldDB" id="A0A0W8FS54"/>
<dbReference type="InterPro" id="IPR036291">
    <property type="entry name" value="NAD(P)-bd_dom_sf"/>
</dbReference>
<evidence type="ECO:0000256" key="6">
    <source>
        <dbReference type="ARBA" id="ARBA00047561"/>
    </source>
</evidence>
<dbReference type="InterPro" id="IPR028281">
    <property type="entry name" value="Sirohaem_synthase_central"/>
</dbReference>
<feature type="domain" description="Siroheme synthase central" evidence="7">
    <location>
        <begin position="119"/>
        <end position="145"/>
    </location>
</feature>
<protein>
    <recommendedName>
        <fullName evidence="2">precorrin-2 dehydrogenase</fullName>
        <ecNumber evidence="2">1.3.1.76</ecNumber>
    </recommendedName>
</protein>
<evidence type="ECO:0000256" key="1">
    <source>
        <dbReference type="ARBA" id="ARBA00005010"/>
    </source>
</evidence>
<evidence type="ECO:0000256" key="2">
    <source>
        <dbReference type="ARBA" id="ARBA00012400"/>
    </source>
</evidence>
<evidence type="ECO:0000256" key="4">
    <source>
        <dbReference type="ARBA" id="ARBA00023027"/>
    </source>
</evidence>
<name>A0A0W8FS54_9ZZZZ</name>
<keyword evidence="4" id="KW-0520">NAD</keyword>
<evidence type="ECO:0000313" key="8">
    <source>
        <dbReference type="EMBL" id="KUG23617.1"/>
    </source>
</evidence>
<gene>
    <name evidence="8" type="ORF">ASZ90_006603</name>
</gene>
<keyword evidence="5" id="KW-0627">Porphyrin biosynthesis</keyword>
<dbReference type="InterPro" id="IPR028161">
    <property type="entry name" value="Met8-like"/>
</dbReference>
<keyword evidence="3 8" id="KW-0560">Oxidoreductase</keyword>
<evidence type="ECO:0000256" key="5">
    <source>
        <dbReference type="ARBA" id="ARBA00023244"/>
    </source>
</evidence>
<keyword evidence="8" id="KW-0456">Lyase</keyword>
<accession>A0A0W8FS54</accession>
<sequence>MRYYPIFLDIRGRKCVIVGGGEVAARKAGRLIDCGADVFVISPRLSPELAEMEKKDLICHIATEYTGHFINDAALVIGATDDEATNARISDDACTQGIPVNIVDDPKRCSFILPAMVKRGDLTIAIGTGGKSPALARHLRQELENKYGKEYAILLNILGNLRGKMAKKAGVGKDWFVSLMAEGILDYIKGKEIKKIKEIVKEVTGEEVEIELD</sequence>
<dbReference type="Pfam" id="PF13241">
    <property type="entry name" value="NAD_binding_7"/>
    <property type="match status" value="1"/>
</dbReference>
<dbReference type="EMBL" id="LNQE01000896">
    <property type="protein sequence ID" value="KUG23617.1"/>
    <property type="molecule type" value="Genomic_DNA"/>
</dbReference>
<comment type="caution">
    <text evidence="8">The sequence shown here is derived from an EMBL/GenBank/DDBJ whole genome shotgun (WGS) entry which is preliminary data.</text>
</comment>
<dbReference type="NCBIfam" id="TIGR01470">
    <property type="entry name" value="cysG_Nterm"/>
    <property type="match status" value="1"/>
</dbReference>
<proteinExistence type="predicted"/>
<dbReference type="GO" id="GO:0008168">
    <property type="term" value="F:methyltransferase activity"/>
    <property type="evidence" value="ECO:0007669"/>
    <property type="project" value="UniProtKB-KW"/>
</dbReference>
<dbReference type="GO" id="GO:0032259">
    <property type="term" value="P:methylation"/>
    <property type="evidence" value="ECO:0007669"/>
    <property type="project" value="UniProtKB-KW"/>
</dbReference>
<comment type="catalytic activity">
    <reaction evidence="6">
        <text>precorrin-2 + NAD(+) = sirohydrochlorin + NADH + 2 H(+)</text>
        <dbReference type="Rhea" id="RHEA:15613"/>
        <dbReference type="ChEBI" id="CHEBI:15378"/>
        <dbReference type="ChEBI" id="CHEBI:57540"/>
        <dbReference type="ChEBI" id="CHEBI:57945"/>
        <dbReference type="ChEBI" id="CHEBI:58351"/>
        <dbReference type="ChEBI" id="CHEBI:58827"/>
        <dbReference type="EC" id="1.3.1.76"/>
    </reaction>
</comment>
<dbReference type="PANTHER" id="PTHR35330">
    <property type="entry name" value="SIROHEME BIOSYNTHESIS PROTEIN MET8"/>
    <property type="match status" value="1"/>
</dbReference>
<dbReference type="UniPathway" id="UPA00262">
    <property type="reaction ID" value="UER00222"/>
</dbReference>
<dbReference type="GO" id="GO:0043115">
    <property type="term" value="F:precorrin-2 dehydrogenase activity"/>
    <property type="evidence" value="ECO:0007669"/>
    <property type="project" value="UniProtKB-EC"/>
</dbReference>
<dbReference type="InterPro" id="IPR006367">
    <property type="entry name" value="Sirohaem_synthase_N"/>
</dbReference>
<evidence type="ECO:0000256" key="3">
    <source>
        <dbReference type="ARBA" id="ARBA00023002"/>
    </source>
</evidence>
<dbReference type="EC" id="1.3.1.76" evidence="2"/>
<keyword evidence="8" id="KW-0808">Transferase</keyword>
<comment type="pathway">
    <text evidence="1">Porphyrin-containing compound metabolism; siroheme biosynthesis; sirohydrochlorin from precorrin-2: step 1/1.</text>
</comment>
<dbReference type="Gene3D" id="3.30.160.110">
    <property type="entry name" value="Siroheme synthase, domain 2"/>
    <property type="match status" value="1"/>
</dbReference>
<dbReference type="GO" id="GO:0004325">
    <property type="term" value="F:ferrochelatase activity"/>
    <property type="evidence" value="ECO:0007669"/>
    <property type="project" value="InterPro"/>
</dbReference>
<evidence type="ECO:0000259" key="7">
    <source>
        <dbReference type="Pfam" id="PF14824"/>
    </source>
</evidence>
<dbReference type="SUPFAM" id="SSF75615">
    <property type="entry name" value="Siroheme synthase middle domains-like"/>
    <property type="match status" value="1"/>
</dbReference>
<dbReference type="SUPFAM" id="SSF51735">
    <property type="entry name" value="NAD(P)-binding Rossmann-fold domains"/>
    <property type="match status" value="1"/>
</dbReference>
<dbReference type="PANTHER" id="PTHR35330:SF1">
    <property type="entry name" value="SIROHEME BIOSYNTHESIS PROTEIN MET8"/>
    <property type="match status" value="1"/>
</dbReference>
<dbReference type="Pfam" id="PF14824">
    <property type="entry name" value="Sirohm_synth_M"/>
    <property type="match status" value="1"/>
</dbReference>
<dbReference type="Gene3D" id="3.40.50.720">
    <property type="entry name" value="NAD(P)-binding Rossmann-like Domain"/>
    <property type="match status" value="1"/>
</dbReference>